<accession>A0A1E5Q3T5</accession>
<gene>
    <name evidence="2" type="ORF">BEN30_16600</name>
</gene>
<reference evidence="3" key="1">
    <citation type="submission" date="2016-07" db="EMBL/GenBank/DDBJ databases">
        <authorList>
            <person name="Florea S."/>
            <person name="Webb J.S."/>
            <person name="Jaromczyk J."/>
            <person name="Schardl C.L."/>
        </authorList>
    </citation>
    <scope>NUCLEOTIDE SEQUENCE [LARGE SCALE GENOMIC DNA]</scope>
    <source>
        <strain evidence="3">MV-1</strain>
    </source>
</reference>
<keyword evidence="3" id="KW-1185">Reference proteome</keyword>
<dbReference type="EMBL" id="MCGG01000072">
    <property type="protein sequence ID" value="OEJ64344.1"/>
    <property type="molecule type" value="Genomic_DNA"/>
</dbReference>
<proteinExistence type="predicted"/>
<protein>
    <recommendedName>
        <fullName evidence="4">SH3b domain-containing protein</fullName>
    </recommendedName>
</protein>
<dbReference type="Pfam" id="PF06347">
    <property type="entry name" value="SH3_4"/>
    <property type="match status" value="1"/>
</dbReference>
<evidence type="ECO:0008006" key="4">
    <source>
        <dbReference type="Google" id="ProtNLM"/>
    </source>
</evidence>
<dbReference type="InterPro" id="IPR010466">
    <property type="entry name" value="DUF1058"/>
</dbReference>
<feature type="signal peptide" evidence="1">
    <location>
        <begin position="1"/>
        <end position="40"/>
    </location>
</feature>
<dbReference type="Gene3D" id="2.30.30.40">
    <property type="entry name" value="SH3 Domains"/>
    <property type="match status" value="1"/>
</dbReference>
<organism evidence="2 3">
    <name type="scientific">Magnetovibrio blakemorei</name>
    <dbReference type="NCBI Taxonomy" id="28181"/>
    <lineage>
        <taxon>Bacteria</taxon>
        <taxon>Pseudomonadati</taxon>
        <taxon>Pseudomonadota</taxon>
        <taxon>Alphaproteobacteria</taxon>
        <taxon>Rhodospirillales</taxon>
        <taxon>Magnetovibrionaceae</taxon>
        <taxon>Magnetovibrio</taxon>
    </lineage>
</organism>
<evidence type="ECO:0000313" key="2">
    <source>
        <dbReference type="EMBL" id="OEJ64344.1"/>
    </source>
</evidence>
<dbReference type="Proteomes" id="UP000095347">
    <property type="component" value="Unassembled WGS sequence"/>
</dbReference>
<dbReference type="STRING" id="28181.BEN30_16600"/>
<feature type="chain" id="PRO_5009184020" description="SH3b domain-containing protein" evidence="1">
    <location>
        <begin position="41"/>
        <end position="183"/>
    </location>
</feature>
<evidence type="ECO:0000313" key="3">
    <source>
        <dbReference type="Proteomes" id="UP000095347"/>
    </source>
</evidence>
<evidence type="ECO:0000256" key="1">
    <source>
        <dbReference type="SAM" id="SignalP"/>
    </source>
</evidence>
<dbReference type="AlphaFoldDB" id="A0A1E5Q3T5"/>
<keyword evidence="1" id="KW-0732">Signal</keyword>
<sequence>MGGLYPVFRFRTQFFCTKSVLLVFALNAAVGMGFAFQAQAQTAGSGLPLPRFVSLRAGEVNLRTGPGVQYPVEWVYRKSGLPLEIIAEYKTWRKVSDWEGSQGWVHQTMLSSKRSFIITGGTRTIHTQADSKSHPVASVQVGVSGQLIACPSGNEFCRIDVEGFEGWLNRADFWGILKGEDFE</sequence>
<comment type="caution">
    <text evidence="2">The sequence shown here is derived from an EMBL/GenBank/DDBJ whole genome shotgun (WGS) entry which is preliminary data.</text>
</comment>
<name>A0A1E5Q3T5_9PROT</name>